<dbReference type="Proteomes" id="UP000735302">
    <property type="component" value="Unassembled WGS sequence"/>
</dbReference>
<evidence type="ECO:0000313" key="2">
    <source>
        <dbReference type="Proteomes" id="UP000735302"/>
    </source>
</evidence>
<reference evidence="1 2" key="1">
    <citation type="journal article" date="2021" name="Elife">
        <title>Chloroplast acquisition without the gene transfer in kleptoplastic sea slugs, Plakobranchus ocellatus.</title>
        <authorList>
            <person name="Maeda T."/>
            <person name="Takahashi S."/>
            <person name="Yoshida T."/>
            <person name="Shimamura S."/>
            <person name="Takaki Y."/>
            <person name="Nagai Y."/>
            <person name="Toyoda A."/>
            <person name="Suzuki Y."/>
            <person name="Arimoto A."/>
            <person name="Ishii H."/>
            <person name="Satoh N."/>
            <person name="Nishiyama T."/>
            <person name="Hasebe M."/>
            <person name="Maruyama T."/>
            <person name="Minagawa J."/>
            <person name="Obokata J."/>
            <person name="Shigenobu S."/>
        </authorList>
    </citation>
    <scope>NUCLEOTIDE SEQUENCE [LARGE SCALE GENOMIC DNA]</scope>
</reference>
<protein>
    <submittedName>
        <fullName evidence="1">Uncharacterized protein</fullName>
    </submittedName>
</protein>
<organism evidence="1 2">
    <name type="scientific">Plakobranchus ocellatus</name>
    <dbReference type="NCBI Taxonomy" id="259542"/>
    <lineage>
        <taxon>Eukaryota</taxon>
        <taxon>Metazoa</taxon>
        <taxon>Spiralia</taxon>
        <taxon>Lophotrochozoa</taxon>
        <taxon>Mollusca</taxon>
        <taxon>Gastropoda</taxon>
        <taxon>Heterobranchia</taxon>
        <taxon>Euthyneura</taxon>
        <taxon>Panpulmonata</taxon>
        <taxon>Sacoglossa</taxon>
        <taxon>Placobranchoidea</taxon>
        <taxon>Plakobranchidae</taxon>
        <taxon>Plakobranchus</taxon>
    </lineage>
</organism>
<keyword evidence="2" id="KW-1185">Reference proteome</keyword>
<gene>
    <name evidence="1" type="ORF">PoB_000697600</name>
</gene>
<proteinExistence type="predicted"/>
<comment type="caution">
    <text evidence="1">The sequence shown here is derived from an EMBL/GenBank/DDBJ whole genome shotgun (WGS) entry which is preliminary data.</text>
</comment>
<evidence type="ECO:0000313" key="1">
    <source>
        <dbReference type="EMBL" id="GFN80470.1"/>
    </source>
</evidence>
<name>A0AAV3YDK4_9GAST</name>
<dbReference type="AlphaFoldDB" id="A0AAV3YDK4"/>
<accession>A0AAV3YDK4</accession>
<dbReference type="EMBL" id="BLXT01000825">
    <property type="protein sequence ID" value="GFN80470.1"/>
    <property type="molecule type" value="Genomic_DNA"/>
</dbReference>
<sequence length="168" mass="19186">MLSQVYTNIPELQERRLLLGSLASPLLTSALAQRLLEQKGYLVVENRGHQAEVPQREQSWALRSKSASEFQNLYTATQQEEFAFLFYFAVWGAIETSKHNMLETRRDRLLKLGLSPPCLPKLLWKSACLVMSWSDELSACIGPVTRYFLDLTHCLLQAVSNVSKKQVR</sequence>